<proteinExistence type="predicted"/>
<dbReference type="Gene3D" id="3.40.50.12780">
    <property type="entry name" value="N-terminal domain of ligase-like"/>
    <property type="match status" value="1"/>
</dbReference>
<accession>A0AAU0UQG3</accession>
<dbReference type="Pfam" id="PF00501">
    <property type="entry name" value="AMP-binding"/>
    <property type="match status" value="1"/>
</dbReference>
<dbReference type="Gene3D" id="3.30.300.30">
    <property type="match status" value="1"/>
</dbReference>
<dbReference type="EMBL" id="CP121694">
    <property type="protein sequence ID" value="WRO23185.1"/>
    <property type="molecule type" value="Genomic_DNA"/>
</dbReference>
<dbReference type="GO" id="GO:0016020">
    <property type="term" value="C:membrane"/>
    <property type="evidence" value="ECO:0007669"/>
    <property type="project" value="TreeGrafter"/>
</dbReference>
<dbReference type="PROSITE" id="PS00455">
    <property type="entry name" value="AMP_BINDING"/>
    <property type="match status" value="1"/>
</dbReference>
<keyword evidence="1 8" id="KW-0436">Ligase</keyword>
<dbReference type="Pfam" id="PF23562">
    <property type="entry name" value="AMP-binding_C_3"/>
    <property type="match status" value="1"/>
</dbReference>
<dbReference type="KEGG" id="dbc:MFMK1_003034"/>
<evidence type="ECO:0000256" key="1">
    <source>
        <dbReference type="ARBA" id="ARBA00022598"/>
    </source>
</evidence>
<sequence length="614" mass="69044">MGKTIVNMFFERVERFGDKAALSQRVDGVYRDISWKQLGDKVTDAALGLIALGVRPKDRVCLMSGNCPEWAMADLGIIAAGAVNVPIYHTNKGTQISYIFNHCEAEIIILGCKEKLQEVISMRHKMPRLKKIMVINGWQGSSDEDIMTFDELLELGKENHARSDELDKRTKSLKPDDLMSLVYTSGTTGDPKGVMLSHRNFLANLEDCFEIMDIRPTDTCLSFLPLSHVLERTIGYYLMLYAGVRITYAESFQTVPEELKLVRPELVISVPRLYEKMYVAVKQSVSQGSWLKRKLFDWALAVGQRYKFSDSQKSLLLKLKHQAAEALVFGKIQQQVGGKLRYFVSGGAPLTKEIGEFFYALGITIYEGYGLTETAPVLSVNNSRQLKFGTVGPPLPSVSIKIAEDGEILAQGPNVSSGYFRRPEETAESFQNGWFYTGDIGEIDRQGMLRITDRKKDIIVTSGGKNVAPQNIESLLKSDKYISQVVVFGDQRKYLAALIVPNFENLERYAKKRNIDYTSTEQLVENEQIIEKLQRHLDKLQQDLPNFEQVKKFRLLTQELTQEEGELTPTLKIKRKVISKKYSHLLNSMYGPQDVIGSVSSGVENVSGGKTVSG</sequence>
<dbReference type="InterPro" id="IPR000873">
    <property type="entry name" value="AMP-dep_synth/lig_dom"/>
</dbReference>
<keyword evidence="2" id="KW-0276">Fatty acid metabolism</keyword>
<keyword evidence="9" id="KW-1185">Reference proteome</keyword>
<dbReference type="AlphaFoldDB" id="A0AAU0UQG3"/>
<keyword evidence="3" id="KW-0443">Lipid metabolism</keyword>
<evidence type="ECO:0000256" key="5">
    <source>
        <dbReference type="ARBA" id="ARBA00032875"/>
    </source>
</evidence>
<evidence type="ECO:0000313" key="9">
    <source>
        <dbReference type="Proteomes" id="UP001329915"/>
    </source>
</evidence>
<dbReference type="PANTHER" id="PTHR43272:SF32">
    <property type="entry name" value="AMP-DEPENDENT SYNTHETASE_LIGASE DOMAIN-CONTAINING PROTEIN"/>
    <property type="match status" value="1"/>
</dbReference>
<dbReference type="InterPro" id="IPR020845">
    <property type="entry name" value="AMP-binding_CS"/>
</dbReference>
<dbReference type="InterPro" id="IPR042099">
    <property type="entry name" value="ANL_N_sf"/>
</dbReference>
<dbReference type="InterPro" id="IPR045851">
    <property type="entry name" value="AMP-bd_C_sf"/>
</dbReference>
<evidence type="ECO:0000256" key="3">
    <source>
        <dbReference type="ARBA" id="ARBA00023098"/>
    </source>
</evidence>
<evidence type="ECO:0000256" key="6">
    <source>
        <dbReference type="SAM" id="Coils"/>
    </source>
</evidence>
<reference evidence="8 9" key="1">
    <citation type="submission" date="2023-04" db="EMBL/GenBank/DDBJ databases">
        <authorList>
            <person name="Hsu D."/>
        </authorList>
    </citation>
    <scope>NUCLEOTIDE SEQUENCE [LARGE SCALE GENOMIC DNA]</scope>
    <source>
        <strain evidence="8 9">MK1</strain>
    </source>
</reference>
<feature type="coiled-coil region" evidence="6">
    <location>
        <begin position="523"/>
        <end position="550"/>
    </location>
</feature>
<evidence type="ECO:0000256" key="2">
    <source>
        <dbReference type="ARBA" id="ARBA00022832"/>
    </source>
</evidence>
<feature type="domain" description="AMP-dependent synthetase/ligase" evidence="7">
    <location>
        <begin position="9"/>
        <end position="420"/>
    </location>
</feature>
<protein>
    <recommendedName>
        <fullName evidence="5">Acyl-CoA synthetase</fullName>
    </recommendedName>
</protein>
<gene>
    <name evidence="8" type="ORF">MFMK1_003034</name>
</gene>
<dbReference type="GO" id="GO:0004467">
    <property type="term" value="F:long-chain fatty acid-CoA ligase activity"/>
    <property type="evidence" value="ECO:0007669"/>
    <property type="project" value="UniProtKB-EC"/>
</dbReference>
<evidence type="ECO:0000256" key="4">
    <source>
        <dbReference type="ARBA" id="ARBA00024484"/>
    </source>
</evidence>
<dbReference type="RefSeq" id="WP_366922569.1">
    <property type="nucleotide sequence ID" value="NZ_CP121694.1"/>
</dbReference>
<dbReference type="PANTHER" id="PTHR43272">
    <property type="entry name" value="LONG-CHAIN-FATTY-ACID--COA LIGASE"/>
    <property type="match status" value="1"/>
</dbReference>
<name>A0AAU0UQG3_9FIRM</name>
<dbReference type="Proteomes" id="UP001329915">
    <property type="component" value="Chromosome"/>
</dbReference>
<evidence type="ECO:0000259" key="7">
    <source>
        <dbReference type="Pfam" id="PF00501"/>
    </source>
</evidence>
<evidence type="ECO:0000313" key="8">
    <source>
        <dbReference type="EMBL" id="WRO23185.1"/>
    </source>
</evidence>
<comment type="catalytic activity">
    <reaction evidence="4">
        <text>a long-chain fatty acid + ATP + CoA = a long-chain fatty acyl-CoA + AMP + diphosphate</text>
        <dbReference type="Rhea" id="RHEA:15421"/>
        <dbReference type="ChEBI" id="CHEBI:30616"/>
        <dbReference type="ChEBI" id="CHEBI:33019"/>
        <dbReference type="ChEBI" id="CHEBI:57287"/>
        <dbReference type="ChEBI" id="CHEBI:57560"/>
        <dbReference type="ChEBI" id="CHEBI:83139"/>
        <dbReference type="ChEBI" id="CHEBI:456215"/>
        <dbReference type="EC" id="6.2.1.3"/>
    </reaction>
    <physiologicalReaction direction="left-to-right" evidence="4">
        <dbReference type="Rhea" id="RHEA:15422"/>
    </physiologicalReaction>
</comment>
<dbReference type="SUPFAM" id="SSF56801">
    <property type="entry name" value="Acetyl-CoA synthetase-like"/>
    <property type="match status" value="1"/>
</dbReference>
<dbReference type="CDD" id="cd05907">
    <property type="entry name" value="VL_LC_FACS_like"/>
    <property type="match status" value="1"/>
</dbReference>
<organism evidence="8 9">
    <name type="scientific">Metallumcola ferriviriculae</name>
    <dbReference type="NCBI Taxonomy" id="3039180"/>
    <lineage>
        <taxon>Bacteria</taxon>
        <taxon>Bacillati</taxon>
        <taxon>Bacillota</taxon>
        <taxon>Clostridia</taxon>
        <taxon>Neomoorellales</taxon>
        <taxon>Desulfitibacteraceae</taxon>
        <taxon>Metallumcola</taxon>
    </lineage>
</organism>
<keyword evidence="6" id="KW-0175">Coiled coil</keyword>